<dbReference type="OrthoDB" id="192247at2759"/>
<dbReference type="GO" id="GO:0005164">
    <property type="term" value="F:tumor necrosis factor receptor binding"/>
    <property type="evidence" value="ECO:0007669"/>
    <property type="project" value="TreeGrafter"/>
</dbReference>
<evidence type="ECO:0000313" key="5">
    <source>
        <dbReference type="Proteomes" id="UP001150569"/>
    </source>
</evidence>
<sequence>MAAATGDTCPEHTGEGLAYFCLTCRKPFCAKCDVLSVEHRGHSFYKMDFIYRASLDEIHKQVDQLALTRSQVEAERFKLTGQLSQLADRRAELEAALDARCEADKRLLGEDVDAAELTLDEKQMALEELAQHIVGTQKTAQAILDQHTQTQLVHYKETLHERLIDIVAELQSVADRALPTLDRTDVPVPVMEYDMVRIPHFRQLMLSRNKPFTGLMFLAAGIIWRLRIELVDRRAAELSMTVEMMKGRTFDRPAEYQGTIQLIHPDTAIHGLQRPFSGVYYQNVAHGVTDICQLDDLDEAGYYHSPDGSLLVRYGIRAASYVHKDQDQTQYIARLEQSLLKLKNQTMSPNGSSVFSPPQVSPTPTLAPIQPTPTSPTTNRGRVFSGSLPSPTFNFNFGMPASLGQVLATDPTSPLVNPFDVGGRGNLGAVLAQGHGDPVSSVADPAVIDAQEKQRGGRECDENEDWAFLDNSPHVSFPPIASPTEVKSFGFQFNPRALPDLMAEEDQPTAALGRRATTGLLPRPSMGNLGAAATVGSATSRDVSALARGLSTRLSIDSLNPPRLSESRRLSDVFLRSRLPSQSSSDFQGWLELRRRSGGKGAFSSAAFRSFHEAYDRERDTESDKELAADRPTCLPGSDLGIPGTHRLVVRKSSPFPLNRTSPLKPMSPGSPSPPPPVTPPAPKSPVSSPRPGRLSPAFMSKPSPLRRHFSRSAHRKSLRSPSTSSTKAATSFYTPILMRSLRRPGDFDEMLRRQKEDPSFAAQLVRDHKSIFQRRVRRPLEGDPSDDETARSITTTRTKAKPLSPTKLRSPATLFAAASTTVMAGTTPNRPPQSSNRTRISPARIKAKTGPWGRSGRPPVTSPPSGMAHSTPKTGPAAKSRSRATSLGSDSRHSPPRSTVPQSLAATLSPRGQRGAGMVSSATISSTMGKPPISFQLSNFFRSRGNSNAGSGIRSAGSTPLGNTADSSRPAIMSTPGVSPPHSAPQPRHNGYCNGVTVAQPAASTSPLQHKSRSTDT</sequence>
<keyword evidence="4" id="KW-0808">Transferase</keyword>
<dbReference type="PROSITE" id="PS50119">
    <property type="entry name" value="ZF_BBOX"/>
    <property type="match status" value="1"/>
</dbReference>
<dbReference type="Gene3D" id="3.30.160.60">
    <property type="entry name" value="Classic Zinc Finger"/>
    <property type="match status" value="1"/>
</dbReference>
<dbReference type="GO" id="GO:0016235">
    <property type="term" value="C:aggresome"/>
    <property type="evidence" value="ECO:0007669"/>
    <property type="project" value="TreeGrafter"/>
</dbReference>
<feature type="compositionally biased region" description="Basic residues" evidence="2">
    <location>
        <begin position="705"/>
        <end position="719"/>
    </location>
</feature>
<accession>A0A9W8AEJ7</accession>
<keyword evidence="1" id="KW-0862">Zinc</keyword>
<dbReference type="EC" id="2.3.2.27" evidence="4"/>
<feature type="compositionally biased region" description="Low complexity" evidence="2">
    <location>
        <begin position="721"/>
        <end position="732"/>
    </location>
</feature>
<feature type="region of interest" description="Disordered" evidence="2">
    <location>
        <begin position="346"/>
        <end position="381"/>
    </location>
</feature>
<protein>
    <submittedName>
        <fullName evidence="4">Tripartite motif containing 37</fullName>
        <ecNumber evidence="4">2.3.2.27</ecNumber>
    </submittedName>
</protein>
<dbReference type="InterPro" id="IPR053003">
    <property type="entry name" value="TRIM_RBCC_E3_ubiq-ligases"/>
</dbReference>
<dbReference type="GO" id="GO:0031625">
    <property type="term" value="F:ubiquitin protein ligase binding"/>
    <property type="evidence" value="ECO:0007669"/>
    <property type="project" value="TreeGrafter"/>
</dbReference>
<dbReference type="GO" id="GO:0051865">
    <property type="term" value="P:protein autoubiquitination"/>
    <property type="evidence" value="ECO:0007669"/>
    <property type="project" value="TreeGrafter"/>
</dbReference>
<dbReference type="PANTHER" id="PTHR36754">
    <property type="entry name" value="E3 UBIQUITIN-PROTEIN LIGASE TRIM37"/>
    <property type="match status" value="1"/>
</dbReference>
<feature type="region of interest" description="Disordered" evidence="2">
    <location>
        <begin position="774"/>
        <end position="1018"/>
    </location>
</feature>
<feature type="compositionally biased region" description="Polar residues" evidence="2">
    <location>
        <begin position="346"/>
        <end position="364"/>
    </location>
</feature>
<evidence type="ECO:0000259" key="3">
    <source>
        <dbReference type="PROSITE" id="PS50119"/>
    </source>
</evidence>
<dbReference type="GO" id="GO:0061630">
    <property type="term" value="F:ubiquitin protein ligase activity"/>
    <property type="evidence" value="ECO:0007669"/>
    <property type="project" value="UniProtKB-EC"/>
</dbReference>
<dbReference type="SUPFAM" id="SSF57845">
    <property type="entry name" value="B-box zinc-binding domain"/>
    <property type="match status" value="1"/>
</dbReference>
<keyword evidence="1" id="KW-0863">Zinc-finger</keyword>
<dbReference type="GO" id="GO:0070842">
    <property type="term" value="P:aggresome assembly"/>
    <property type="evidence" value="ECO:0007669"/>
    <property type="project" value="TreeGrafter"/>
</dbReference>
<organism evidence="4 5">
    <name type="scientific">Tieghemiomyces parasiticus</name>
    <dbReference type="NCBI Taxonomy" id="78921"/>
    <lineage>
        <taxon>Eukaryota</taxon>
        <taxon>Fungi</taxon>
        <taxon>Fungi incertae sedis</taxon>
        <taxon>Zoopagomycota</taxon>
        <taxon>Kickxellomycotina</taxon>
        <taxon>Dimargaritomycetes</taxon>
        <taxon>Dimargaritales</taxon>
        <taxon>Dimargaritaceae</taxon>
        <taxon>Tieghemiomyces</taxon>
    </lineage>
</organism>
<dbReference type="AlphaFoldDB" id="A0A9W8AEJ7"/>
<dbReference type="CDD" id="cd19756">
    <property type="entry name" value="Bbox2"/>
    <property type="match status" value="1"/>
</dbReference>
<proteinExistence type="predicted"/>
<feature type="compositionally biased region" description="Polar residues" evidence="2">
    <location>
        <begin position="897"/>
        <end position="907"/>
    </location>
</feature>
<dbReference type="SMART" id="SM00336">
    <property type="entry name" value="BBOX"/>
    <property type="match status" value="1"/>
</dbReference>
<feature type="compositionally biased region" description="Pro residues" evidence="2">
    <location>
        <begin position="669"/>
        <end position="684"/>
    </location>
</feature>
<evidence type="ECO:0000256" key="2">
    <source>
        <dbReference type="SAM" id="MobiDB-lite"/>
    </source>
</evidence>
<reference evidence="4" key="1">
    <citation type="submission" date="2022-07" db="EMBL/GenBank/DDBJ databases">
        <title>Phylogenomic reconstructions and comparative analyses of Kickxellomycotina fungi.</title>
        <authorList>
            <person name="Reynolds N.K."/>
            <person name="Stajich J.E."/>
            <person name="Barry K."/>
            <person name="Grigoriev I.V."/>
            <person name="Crous P."/>
            <person name="Smith M.E."/>
        </authorList>
    </citation>
    <scope>NUCLEOTIDE SEQUENCE</scope>
    <source>
        <strain evidence="4">RSA 861</strain>
    </source>
</reference>
<dbReference type="PANTHER" id="PTHR36754:SF2">
    <property type="entry name" value="E3 UBIQUITIN-PROTEIN LIGASE TRIM37"/>
    <property type="match status" value="1"/>
</dbReference>
<evidence type="ECO:0000256" key="1">
    <source>
        <dbReference type="PROSITE-ProRule" id="PRU00024"/>
    </source>
</evidence>
<comment type="caution">
    <text evidence="4">The sequence shown here is derived from an EMBL/GenBank/DDBJ whole genome shotgun (WGS) entry which is preliminary data.</text>
</comment>
<dbReference type="GO" id="GO:0005778">
    <property type="term" value="C:peroxisomal membrane"/>
    <property type="evidence" value="ECO:0007669"/>
    <property type="project" value="TreeGrafter"/>
</dbReference>
<dbReference type="Pfam" id="PF00643">
    <property type="entry name" value="zf-B_box"/>
    <property type="match status" value="1"/>
</dbReference>
<dbReference type="GO" id="GO:0008270">
    <property type="term" value="F:zinc ion binding"/>
    <property type="evidence" value="ECO:0007669"/>
    <property type="project" value="UniProtKB-KW"/>
</dbReference>
<feature type="compositionally biased region" description="Polar residues" evidence="2">
    <location>
        <begin position="936"/>
        <end position="968"/>
    </location>
</feature>
<feature type="region of interest" description="Disordered" evidence="2">
    <location>
        <begin position="615"/>
        <end position="732"/>
    </location>
</feature>
<keyword evidence="1" id="KW-0479">Metal-binding</keyword>
<keyword evidence="4" id="KW-0012">Acyltransferase</keyword>
<feature type="domain" description="B box-type" evidence="3">
    <location>
        <begin position="4"/>
        <end position="47"/>
    </location>
</feature>
<keyword evidence="5" id="KW-1185">Reference proteome</keyword>
<dbReference type="EMBL" id="JANBPT010000037">
    <property type="protein sequence ID" value="KAJ1929358.1"/>
    <property type="molecule type" value="Genomic_DNA"/>
</dbReference>
<dbReference type="InterPro" id="IPR000315">
    <property type="entry name" value="Znf_B-box"/>
</dbReference>
<evidence type="ECO:0000313" key="4">
    <source>
        <dbReference type="EMBL" id="KAJ1929358.1"/>
    </source>
</evidence>
<dbReference type="GO" id="GO:0006513">
    <property type="term" value="P:protein monoubiquitination"/>
    <property type="evidence" value="ECO:0007669"/>
    <property type="project" value="TreeGrafter"/>
</dbReference>
<feature type="compositionally biased region" description="Polar residues" evidence="2">
    <location>
        <begin position="819"/>
        <end position="840"/>
    </location>
</feature>
<name>A0A9W8AEJ7_9FUNG</name>
<gene>
    <name evidence="4" type="primary">TRIM37</name>
    <name evidence="4" type="ORF">IWQ60_001221</name>
</gene>
<dbReference type="Proteomes" id="UP001150569">
    <property type="component" value="Unassembled WGS sequence"/>
</dbReference>
<feature type="compositionally biased region" description="Basic and acidic residues" evidence="2">
    <location>
        <begin position="615"/>
        <end position="629"/>
    </location>
</feature>